<comment type="caution">
    <text evidence="2">The sequence shown here is derived from an EMBL/GenBank/DDBJ whole genome shotgun (WGS) entry which is preliminary data.</text>
</comment>
<protein>
    <submittedName>
        <fullName evidence="2">Uncharacterized protein</fullName>
    </submittedName>
</protein>
<dbReference type="Proteomes" id="UP001168990">
    <property type="component" value="Unassembled WGS sequence"/>
</dbReference>
<feature type="region of interest" description="Disordered" evidence="1">
    <location>
        <begin position="408"/>
        <end position="483"/>
    </location>
</feature>
<feature type="compositionally biased region" description="Low complexity" evidence="1">
    <location>
        <begin position="428"/>
        <end position="446"/>
    </location>
</feature>
<gene>
    <name evidence="2" type="ORF">PV328_008170</name>
</gene>
<evidence type="ECO:0000256" key="1">
    <source>
        <dbReference type="SAM" id="MobiDB-lite"/>
    </source>
</evidence>
<keyword evidence="3" id="KW-1185">Reference proteome</keyword>
<evidence type="ECO:0000313" key="2">
    <source>
        <dbReference type="EMBL" id="KAK0160802.1"/>
    </source>
</evidence>
<organism evidence="2 3">
    <name type="scientific">Microctonus aethiopoides</name>
    <dbReference type="NCBI Taxonomy" id="144406"/>
    <lineage>
        <taxon>Eukaryota</taxon>
        <taxon>Metazoa</taxon>
        <taxon>Ecdysozoa</taxon>
        <taxon>Arthropoda</taxon>
        <taxon>Hexapoda</taxon>
        <taxon>Insecta</taxon>
        <taxon>Pterygota</taxon>
        <taxon>Neoptera</taxon>
        <taxon>Endopterygota</taxon>
        <taxon>Hymenoptera</taxon>
        <taxon>Apocrita</taxon>
        <taxon>Ichneumonoidea</taxon>
        <taxon>Braconidae</taxon>
        <taxon>Euphorinae</taxon>
        <taxon>Microctonus</taxon>
    </lineage>
</organism>
<feature type="compositionally biased region" description="Basic and acidic residues" evidence="1">
    <location>
        <begin position="414"/>
        <end position="425"/>
    </location>
</feature>
<reference evidence="2" key="2">
    <citation type="submission" date="2023-03" db="EMBL/GenBank/DDBJ databases">
        <authorList>
            <person name="Inwood S.N."/>
            <person name="Skelly J.G."/>
            <person name="Guhlin J."/>
            <person name="Harrop T.W.R."/>
            <person name="Goldson S.G."/>
            <person name="Dearden P.K."/>
        </authorList>
    </citation>
    <scope>NUCLEOTIDE SEQUENCE</scope>
    <source>
        <strain evidence="2">Irish</strain>
        <tissue evidence="2">Whole body</tissue>
    </source>
</reference>
<dbReference type="AlphaFoldDB" id="A0AA39EZK8"/>
<reference evidence="2" key="1">
    <citation type="journal article" date="2023" name="bioRxiv">
        <title>Scaffold-level genome assemblies of two parasitoid biocontrol wasps reveal the parthenogenesis mechanism and an associated novel virus.</title>
        <authorList>
            <person name="Inwood S."/>
            <person name="Skelly J."/>
            <person name="Guhlin J."/>
            <person name="Harrop T."/>
            <person name="Goldson S."/>
            <person name="Dearden P."/>
        </authorList>
    </citation>
    <scope>NUCLEOTIDE SEQUENCE</scope>
    <source>
        <strain evidence="2">Irish</strain>
        <tissue evidence="2">Whole body</tissue>
    </source>
</reference>
<feature type="compositionally biased region" description="Basic and acidic residues" evidence="1">
    <location>
        <begin position="448"/>
        <end position="467"/>
    </location>
</feature>
<accession>A0AA39EZK8</accession>
<sequence>MDCCNYVQPYSGHGHFYQQHHFCYDNMNGYATYGTAPISDAIETNRRYATLQAAASYPTDYVYNPKEARLRKAMREQSRELSRQSILQAAVASSSENNASATNGCNSNNITSRCGDGGGGGGGADDDDGGGACGNTDISVSRNYLNHPMTCASPAPPAVTASSLPGNSTYNPNRIVNPWFPVGHTPSTNHMKPMLPHRVMQAHQQRTFDKTKEVLRKQTECAGAFSTASGATGSCYPGDFTVHGAPTQPTSDTSASGLESNDYCGIGEFTDGQKWHPYQSTATSYHTRNGPMPKMMSRHGMQNINPHGHTSWNQFCGVPLFSMAPQSSMIRGPRHMVFMHDQQERHCGFATDEIPMAYMPNKMDIGHRLQSGYSQSNYQETEKCIEDAPRWEAPTPICPPHLSAVNNHTVAQQRDSESRIKEPHQHQHPVQQQPQQQHQQQQQQQPLSKKEDTKEYTDNNDFAEHQRQSTKTPCKQPLPGFHQAFGSTEIGRFSRSEFFANMVGENGGGNGVNGVSINGNSSSCSSIDTIERISLRIRHHNSVTSCNNNNNIDADNCVGDGLIVDTADNYSSLTNITAHHNDVRNTMPRWHSPYVSAIGSEI</sequence>
<evidence type="ECO:0000313" key="3">
    <source>
        <dbReference type="Proteomes" id="UP001168990"/>
    </source>
</evidence>
<dbReference type="EMBL" id="JAQQBS010001423">
    <property type="protein sequence ID" value="KAK0160802.1"/>
    <property type="molecule type" value="Genomic_DNA"/>
</dbReference>
<proteinExistence type="predicted"/>
<name>A0AA39EZK8_9HYME</name>